<dbReference type="Proteomes" id="UP000003165">
    <property type="component" value="Unassembled WGS sequence"/>
</dbReference>
<keyword evidence="9" id="KW-1185">Reference proteome</keyword>
<evidence type="ECO:0000313" key="9">
    <source>
        <dbReference type="Proteomes" id="UP000003165"/>
    </source>
</evidence>
<evidence type="ECO:0000256" key="4">
    <source>
        <dbReference type="ARBA" id="ARBA00022989"/>
    </source>
</evidence>
<feature type="transmembrane region" description="Helical" evidence="6">
    <location>
        <begin position="146"/>
        <end position="165"/>
    </location>
</feature>
<feature type="transmembrane region" description="Helical" evidence="6">
    <location>
        <begin position="40"/>
        <end position="56"/>
    </location>
</feature>
<comment type="subcellular location">
    <subcellularLocation>
        <location evidence="1">Cell membrane</location>
        <topology evidence="1">Multi-pass membrane protein</topology>
    </subcellularLocation>
</comment>
<protein>
    <recommendedName>
        <fullName evidence="7">EamA domain-containing protein</fullName>
    </recommendedName>
</protein>
<feature type="domain" description="EamA" evidence="7">
    <location>
        <begin position="147"/>
        <end position="280"/>
    </location>
</feature>
<reference evidence="8 9" key="1">
    <citation type="submission" date="2009-02" db="EMBL/GenBank/DDBJ databases">
        <title>Sequencing of the draft genome and assembly of Lutiella nitroferrum 2002.</title>
        <authorList>
            <consortium name="US DOE Joint Genome Institute (JGI-PGF)"/>
            <person name="Lucas S."/>
            <person name="Copeland A."/>
            <person name="Lapidus A."/>
            <person name="Glavina del Rio T."/>
            <person name="Tice H."/>
            <person name="Bruce D."/>
            <person name="Goodwin L."/>
            <person name="Pitluck S."/>
            <person name="Larimer F."/>
            <person name="Land M.L."/>
            <person name="Hauser L."/>
            <person name="Coates J.D."/>
        </authorList>
    </citation>
    <scope>NUCLEOTIDE SEQUENCE [LARGE SCALE GENOMIC DNA]</scope>
    <source>
        <strain evidence="8 9">2002</strain>
    </source>
</reference>
<keyword evidence="5 6" id="KW-0472">Membrane</keyword>
<comment type="caution">
    <text evidence="8">The sequence shown here is derived from an EMBL/GenBank/DDBJ whole genome shotgun (WGS) entry which is preliminary data.</text>
</comment>
<dbReference type="eggNOG" id="COG0697">
    <property type="taxonomic scope" value="Bacteria"/>
</dbReference>
<dbReference type="RefSeq" id="WP_008954713.1">
    <property type="nucleotide sequence ID" value="NZ_ACIS01000007.1"/>
</dbReference>
<dbReference type="Pfam" id="PF00892">
    <property type="entry name" value="EamA"/>
    <property type="match status" value="2"/>
</dbReference>
<feature type="transmembrane region" description="Helical" evidence="6">
    <location>
        <begin position="208"/>
        <end position="227"/>
    </location>
</feature>
<keyword evidence="2" id="KW-1003">Cell membrane</keyword>
<evidence type="ECO:0000256" key="5">
    <source>
        <dbReference type="ARBA" id="ARBA00023136"/>
    </source>
</evidence>
<proteinExistence type="predicted"/>
<evidence type="ECO:0000313" key="8">
    <source>
        <dbReference type="EMBL" id="EEG07905.1"/>
    </source>
</evidence>
<feature type="transmembrane region" description="Helical" evidence="6">
    <location>
        <begin position="263"/>
        <end position="280"/>
    </location>
</feature>
<dbReference type="AlphaFoldDB" id="B9Z5Q8"/>
<feature type="domain" description="EamA" evidence="7">
    <location>
        <begin position="6"/>
        <end position="137"/>
    </location>
</feature>
<dbReference type="InterPro" id="IPR037185">
    <property type="entry name" value="EmrE-like"/>
</dbReference>
<evidence type="ECO:0000259" key="7">
    <source>
        <dbReference type="Pfam" id="PF00892"/>
    </source>
</evidence>
<evidence type="ECO:0000256" key="1">
    <source>
        <dbReference type="ARBA" id="ARBA00004651"/>
    </source>
</evidence>
<dbReference type="PANTHER" id="PTHR42920:SF24">
    <property type="entry name" value="AROMATIC AMINO ACID EXPORTER YDDG"/>
    <property type="match status" value="1"/>
</dbReference>
<dbReference type="InterPro" id="IPR000620">
    <property type="entry name" value="EamA_dom"/>
</dbReference>
<dbReference type="SUPFAM" id="SSF103481">
    <property type="entry name" value="Multidrug resistance efflux transporter EmrE"/>
    <property type="match status" value="2"/>
</dbReference>
<feature type="transmembrane region" description="Helical" evidence="6">
    <location>
        <begin position="68"/>
        <end position="88"/>
    </location>
</feature>
<evidence type="ECO:0000256" key="3">
    <source>
        <dbReference type="ARBA" id="ARBA00022692"/>
    </source>
</evidence>
<feature type="transmembrane region" description="Helical" evidence="6">
    <location>
        <begin position="122"/>
        <end position="140"/>
    </location>
</feature>
<dbReference type="PANTHER" id="PTHR42920">
    <property type="entry name" value="OS03G0707200 PROTEIN-RELATED"/>
    <property type="match status" value="1"/>
</dbReference>
<dbReference type="Gene3D" id="1.10.3730.20">
    <property type="match status" value="1"/>
</dbReference>
<dbReference type="EMBL" id="ACIS01000007">
    <property type="protein sequence ID" value="EEG07905.1"/>
    <property type="molecule type" value="Genomic_DNA"/>
</dbReference>
<feature type="transmembrane region" description="Helical" evidence="6">
    <location>
        <begin position="94"/>
        <end position="115"/>
    </location>
</feature>
<keyword evidence="3 6" id="KW-0812">Transmembrane</keyword>
<dbReference type="GO" id="GO:0005886">
    <property type="term" value="C:plasma membrane"/>
    <property type="evidence" value="ECO:0007669"/>
    <property type="project" value="UniProtKB-SubCell"/>
</dbReference>
<gene>
    <name evidence="8" type="ORF">FuraDRAFT_2693</name>
</gene>
<organism evidence="8 9">
    <name type="scientific">Pseudogulbenkiania ferrooxidans 2002</name>
    <dbReference type="NCBI Taxonomy" id="279714"/>
    <lineage>
        <taxon>Bacteria</taxon>
        <taxon>Pseudomonadati</taxon>
        <taxon>Pseudomonadota</taxon>
        <taxon>Betaproteobacteria</taxon>
        <taxon>Neisseriales</taxon>
        <taxon>Chromobacteriaceae</taxon>
        <taxon>Pseudogulbenkiania</taxon>
    </lineage>
</organism>
<evidence type="ECO:0000256" key="6">
    <source>
        <dbReference type="SAM" id="Phobius"/>
    </source>
</evidence>
<feature type="transmembrane region" description="Helical" evidence="6">
    <location>
        <begin position="177"/>
        <end position="196"/>
    </location>
</feature>
<keyword evidence="4 6" id="KW-1133">Transmembrane helix</keyword>
<sequence length="295" mass="30806" precursor="true">MPPSLIGLIQVLLSAVAFGTMAILARFAYADGTSTTTLLLLRFVIAGLVLLPWVALQRLPWPTGRPLLALIVMGAVGYAGMSACYFNALNHASAGTVALLLYLYPVLVLLLSMLLGERLTTLRLIALLLALSGLAVTIGLEFSARPLGLVLGVGAALIYSCYILIGSRFTAGTHPLAATCVVILSAAASYALQSTWQGWGPPHSARGWLAIGMMALICTVAAVALFLNGLEKIGATRASLVSTVEPVVTLLLAWGLLGEPIGLSQALGGLLILGAVLLVSREADPKRTELTELHD</sequence>
<name>B9Z5Q8_9NEIS</name>
<evidence type="ECO:0000256" key="2">
    <source>
        <dbReference type="ARBA" id="ARBA00022475"/>
    </source>
</evidence>
<dbReference type="InterPro" id="IPR051258">
    <property type="entry name" value="Diverse_Substrate_Transporter"/>
</dbReference>
<accession>B9Z5Q8</accession>